<keyword evidence="1 3" id="KW-0597">Phosphoprotein</keyword>
<dbReference type="PRINTS" id="PR00038">
    <property type="entry name" value="HTHLUXR"/>
</dbReference>
<dbReference type="Proteomes" id="UP001501414">
    <property type="component" value="Unassembled WGS sequence"/>
</dbReference>
<dbReference type="SUPFAM" id="SSF46894">
    <property type="entry name" value="C-terminal effector domain of the bipartite response regulators"/>
    <property type="match status" value="1"/>
</dbReference>
<feature type="domain" description="Response regulatory" evidence="6">
    <location>
        <begin position="10"/>
        <end position="125"/>
    </location>
</feature>
<evidence type="ECO:0000313" key="7">
    <source>
        <dbReference type="EMBL" id="GAA1383153.1"/>
    </source>
</evidence>
<dbReference type="CDD" id="cd06170">
    <property type="entry name" value="LuxR_C_like"/>
    <property type="match status" value="1"/>
</dbReference>
<evidence type="ECO:0000256" key="3">
    <source>
        <dbReference type="PROSITE-ProRule" id="PRU00169"/>
    </source>
</evidence>
<dbReference type="PROSITE" id="PS00622">
    <property type="entry name" value="HTH_LUXR_1"/>
    <property type="match status" value="1"/>
</dbReference>
<name>A0ABP4I6W5_9PSEU</name>
<evidence type="ECO:0000256" key="4">
    <source>
        <dbReference type="SAM" id="MobiDB-lite"/>
    </source>
</evidence>
<dbReference type="Gene3D" id="3.40.50.2300">
    <property type="match status" value="1"/>
</dbReference>
<dbReference type="InterPro" id="IPR016032">
    <property type="entry name" value="Sig_transdc_resp-reg_C-effctor"/>
</dbReference>
<evidence type="ECO:0000313" key="8">
    <source>
        <dbReference type="Proteomes" id="UP001501414"/>
    </source>
</evidence>
<accession>A0ABP4I6W5</accession>
<dbReference type="SMART" id="SM00448">
    <property type="entry name" value="REC"/>
    <property type="match status" value="1"/>
</dbReference>
<dbReference type="InterPro" id="IPR011006">
    <property type="entry name" value="CheY-like_superfamily"/>
</dbReference>
<dbReference type="PANTHER" id="PTHR43214">
    <property type="entry name" value="TWO-COMPONENT RESPONSE REGULATOR"/>
    <property type="match status" value="1"/>
</dbReference>
<dbReference type="Pfam" id="PF00196">
    <property type="entry name" value="GerE"/>
    <property type="match status" value="1"/>
</dbReference>
<feature type="domain" description="HTH luxR-type" evidence="5">
    <location>
        <begin position="149"/>
        <end position="214"/>
    </location>
</feature>
<feature type="region of interest" description="Disordered" evidence="4">
    <location>
        <begin position="212"/>
        <end position="233"/>
    </location>
</feature>
<dbReference type="InterPro" id="IPR001789">
    <property type="entry name" value="Sig_transdc_resp-reg_receiver"/>
</dbReference>
<gene>
    <name evidence="7" type="ORF">GCM10009613_12170</name>
</gene>
<evidence type="ECO:0000259" key="5">
    <source>
        <dbReference type="PROSITE" id="PS50043"/>
    </source>
</evidence>
<dbReference type="PANTHER" id="PTHR43214:SF43">
    <property type="entry name" value="TWO-COMPONENT RESPONSE REGULATOR"/>
    <property type="match status" value="1"/>
</dbReference>
<feature type="modified residue" description="4-aspartylphosphate" evidence="3">
    <location>
        <position position="61"/>
    </location>
</feature>
<keyword evidence="8" id="KW-1185">Reference proteome</keyword>
<dbReference type="InterPro" id="IPR000792">
    <property type="entry name" value="Tscrpt_reg_LuxR_C"/>
</dbReference>
<dbReference type="RefSeq" id="WP_344019165.1">
    <property type="nucleotide sequence ID" value="NZ_BAAAJK010000004.1"/>
</dbReference>
<evidence type="ECO:0000259" key="6">
    <source>
        <dbReference type="PROSITE" id="PS50110"/>
    </source>
</evidence>
<dbReference type="SUPFAM" id="SSF52172">
    <property type="entry name" value="CheY-like"/>
    <property type="match status" value="1"/>
</dbReference>
<sequence>MSDGTAGPIDVLVVDDHPVFRLGVRTRLSAEPDIVVVGEADTGAAALELVERTAPDVVLVDLNLPDIDGVELIRQLGAVAPRTAPLVLTMLSADAVTAAVRAGARGYLLKDAEPGRIVAAVRAVAAGDSVFGPQVAARLLGGLDRAMPDRMAFPDLTGREREILGLLADGLGNATIGRRLGLRSKTVRNYVSNVIGKLQAADRAEAVLRARRAGLGESRPGLPPTGGRAEPDR</sequence>
<proteinExistence type="predicted"/>
<dbReference type="InterPro" id="IPR039420">
    <property type="entry name" value="WalR-like"/>
</dbReference>
<comment type="caution">
    <text evidence="7">The sequence shown here is derived from an EMBL/GenBank/DDBJ whole genome shotgun (WGS) entry which is preliminary data.</text>
</comment>
<organism evidence="7 8">
    <name type="scientific">Pseudonocardia kongjuensis</name>
    <dbReference type="NCBI Taxonomy" id="102227"/>
    <lineage>
        <taxon>Bacteria</taxon>
        <taxon>Bacillati</taxon>
        <taxon>Actinomycetota</taxon>
        <taxon>Actinomycetes</taxon>
        <taxon>Pseudonocardiales</taxon>
        <taxon>Pseudonocardiaceae</taxon>
        <taxon>Pseudonocardia</taxon>
    </lineage>
</organism>
<dbReference type="SMART" id="SM00421">
    <property type="entry name" value="HTH_LUXR"/>
    <property type="match status" value="1"/>
</dbReference>
<evidence type="ECO:0000256" key="1">
    <source>
        <dbReference type="ARBA" id="ARBA00022553"/>
    </source>
</evidence>
<protein>
    <submittedName>
        <fullName evidence="7">Response regulator transcription factor</fullName>
    </submittedName>
</protein>
<dbReference type="CDD" id="cd17535">
    <property type="entry name" value="REC_NarL-like"/>
    <property type="match status" value="1"/>
</dbReference>
<reference evidence="8" key="1">
    <citation type="journal article" date="2019" name="Int. J. Syst. Evol. Microbiol.">
        <title>The Global Catalogue of Microorganisms (GCM) 10K type strain sequencing project: providing services to taxonomists for standard genome sequencing and annotation.</title>
        <authorList>
            <consortium name="The Broad Institute Genomics Platform"/>
            <consortium name="The Broad Institute Genome Sequencing Center for Infectious Disease"/>
            <person name="Wu L."/>
            <person name="Ma J."/>
        </authorList>
    </citation>
    <scope>NUCLEOTIDE SEQUENCE [LARGE SCALE GENOMIC DNA]</scope>
    <source>
        <strain evidence="8">JCM 11896</strain>
    </source>
</reference>
<dbReference type="Pfam" id="PF00072">
    <property type="entry name" value="Response_reg"/>
    <property type="match status" value="1"/>
</dbReference>
<evidence type="ECO:0000256" key="2">
    <source>
        <dbReference type="ARBA" id="ARBA00023125"/>
    </source>
</evidence>
<dbReference type="InterPro" id="IPR058245">
    <property type="entry name" value="NreC/VraR/RcsB-like_REC"/>
</dbReference>
<keyword evidence="2" id="KW-0238">DNA-binding</keyword>
<dbReference type="PROSITE" id="PS50110">
    <property type="entry name" value="RESPONSE_REGULATORY"/>
    <property type="match status" value="1"/>
</dbReference>
<dbReference type="PROSITE" id="PS50043">
    <property type="entry name" value="HTH_LUXR_2"/>
    <property type="match status" value="1"/>
</dbReference>
<dbReference type="EMBL" id="BAAAJK010000004">
    <property type="protein sequence ID" value="GAA1383153.1"/>
    <property type="molecule type" value="Genomic_DNA"/>
</dbReference>